<dbReference type="GO" id="GO:0004792">
    <property type="term" value="F:thiosulfate-cyanide sulfurtransferase activity"/>
    <property type="evidence" value="ECO:0007669"/>
    <property type="project" value="TreeGrafter"/>
</dbReference>
<name>A0A8H5D550_9AGAR</name>
<dbReference type="Pfam" id="PF00581">
    <property type="entry name" value="Rhodanese"/>
    <property type="match status" value="1"/>
</dbReference>
<evidence type="ECO:0000313" key="3">
    <source>
        <dbReference type="EMBL" id="KAF5353334.1"/>
    </source>
</evidence>
<feature type="domain" description="Rhodanese" evidence="2">
    <location>
        <begin position="777"/>
        <end position="869"/>
    </location>
</feature>
<feature type="compositionally biased region" description="Polar residues" evidence="1">
    <location>
        <begin position="296"/>
        <end position="308"/>
    </location>
</feature>
<feature type="region of interest" description="Disordered" evidence="1">
    <location>
        <begin position="74"/>
        <end position="143"/>
    </location>
</feature>
<evidence type="ECO:0000256" key="1">
    <source>
        <dbReference type="SAM" id="MobiDB-lite"/>
    </source>
</evidence>
<sequence length="886" mass="95623">MTTKSSSTSAPSYHSPQLSPPPQYTVVPPTPHNDAFVTRFIESVPGASSSSPMALPILHAQPRTQTLPISTVLVEENKPSSPVRSNSARSVLSRRVRHASLRLSPTAPAHPSVKDDRHTRSSSSTVRSPTRTAGSPQHAGQPLLPQISRISPMISPSQLPPLSTTGLPTEAVSVSLASQVHNASTVPATRGRIPDFEDDAPASPGSIASTGITPSLMVKRAQLEKRIQEAMNDFMHDQIPDPILPDQQHQPTEIMDTGESLNREQEAPSQRSQRLDKSLSLSPPPSHKSTSKRSQRSVSQPMPTTTPSHHLLERHPNQLFAMGRSTQHHEASNASASQLSYASLPVNPERPSQHEQTPSNSIIFPPNPGPGPGEPLETSEQPYYATHIQSSLHNPSSPGDQHSQVLHVTIGDGDREGSRAAVSSVMDSPRRSIPRHDSPEVDRDSDSDRTTPAPGPVQHTLRRRKRESITKPQGQTTHDPSLSLIAAAGVVAVVPQPVIVMTGDPGDDSTTSYLSSQSRITNGTQSSGISQPAQALLKANPPPRKTLDSVRSQVAREMALRAKSSSNIVDGVRVGVADASSAWSGPNDIPFIHLIASSLNLSFALSPMPYLFIITATSFSPTSSASSTPKGDKTPTTTATPSTGLLYITSSSRELTHRAVHLTCSKFIGRITTSTHTFSTPDVDVENAGEISLGLATKELEWMARIKELHFSSFDSDIIHSILLTASRAPLDPTVPPPNSKSISTILEEARAKLTRITPRQAFTQMRNKVMDVPTALVDIRPQAQREEFGEIPGALVVERNVLEWRFDPRCEARLAIADRYDLRVIVFCQEGYTSSLAAQALQQLGLLNATDIIGGYKAWKDAGLPVKVKVPRERSVASTAHKPKV</sequence>
<feature type="compositionally biased region" description="Low complexity" evidence="1">
    <location>
        <begin position="121"/>
        <end position="132"/>
    </location>
</feature>
<feature type="compositionally biased region" description="Polar residues" evidence="1">
    <location>
        <begin position="508"/>
        <end position="529"/>
    </location>
</feature>
<accession>A0A8H5D550</accession>
<feature type="region of interest" description="Disordered" evidence="1">
    <location>
        <begin position="344"/>
        <end position="379"/>
    </location>
</feature>
<dbReference type="PANTHER" id="PTHR44086:SF10">
    <property type="entry name" value="THIOSULFATE SULFURTRANSFERASE_RHODANESE-LIKE DOMAIN-CONTAINING PROTEIN 3"/>
    <property type="match status" value="1"/>
</dbReference>
<dbReference type="SUPFAM" id="SSF52821">
    <property type="entry name" value="Rhodanese/Cell cycle control phosphatase"/>
    <property type="match status" value="1"/>
</dbReference>
<dbReference type="InterPro" id="IPR036873">
    <property type="entry name" value="Rhodanese-like_dom_sf"/>
</dbReference>
<feature type="region of interest" description="Disordered" evidence="1">
    <location>
        <begin position="414"/>
        <end position="480"/>
    </location>
</feature>
<dbReference type="InterPro" id="IPR001763">
    <property type="entry name" value="Rhodanese-like_dom"/>
</dbReference>
<feature type="region of interest" description="Disordered" evidence="1">
    <location>
        <begin position="185"/>
        <end position="213"/>
    </location>
</feature>
<keyword evidence="4" id="KW-1185">Reference proteome</keyword>
<feature type="compositionally biased region" description="Pro residues" evidence="1">
    <location>
        <begin position="18"/>
        <end position="31"/>
    </location>
</feature>
<organism evidence="3 4">
    <name type="scientific">Leucocoprinus leucothites</name>
    <dbReference type="NCBI Taxonomy" id="201217"/>
    <lineage>
        <taxon>Eukaryota</taxon>
        <taxon>Fungi</taxon>
        <taxon>Dikarya</taxon>
        <taxon>Basidiomycota</taxon>
        <taxon>Agaricomycotina</taxon>
        <taxon>Agaricomycetes</taxon>
        <taxon>Agaricomycetidae</taxon>
        <taxon>Agaricales</taxon>
        <taxon>Agaricineae</taxon>
        <taxon>Agaricaceae</taxon>
        <taxon>Leucocoprinus</taxon>
    </lineage>
</organism>
<feature type="compositionally biased region" description="Basic and acidic residues" evidence="1">
    <location>
        <begin position="428"/>
        <end position="449"/>
    </location>
</feature>
<dbReference type="AlphaFoldDB" id="A0A8H5D550"/>
<dbReference type="SMART" id="SM00450">
    <property type="entry name" value="RHOD"/>
    <property type="match status" value="1"/>
</dbReference>
<evidence type="ECO:0000313" key="4">
    <source>
        <dbReference type="Proteomes" id="UP000559027"/>
    </source>
</evidence>
<feature type="compositionally biased region" description="Polar residues" evidence="1">
    <location>
        <begin position="79"/>
        <end position="90"/>
    </location>
</feature>
<proteinExistence type="predicted"/>
<feature type="region of interest" description="Disordered" evidence="1">
    <location>
        <begin position="1"/>
        <end position="32"/>
    </location>
</feature>
<reference evidence="3 4" key="1">
    <citation type="journal article" date="2020" name="ISME J.">
        <title>Uncovering the hidden diversity of litter-decomposition mechanisms in mushroom-forming fungi.</title>
        <authorList>
            <person name="Floudas D."/>
            <person name="Bentzer J."/>
            <person name="Ahren D."/>
            <person name="Johansson T."/>
            <person name="Persson P."/>
            <person name="Tunlid A."/>
        </authorList>
    </citation>
    <scope>NUCLEOTIDE SEQUENCE [LARGE SCALE GENOMIC DNA]</scope>
    <source>
        <strain evidence="3 4">CBS 146.42</strain>
    </source>
</reference>
<feature type="region of interest" description="Disordered" evidence="1">
    <location>
        <begin position="623"/>
        <end position="642"/>
    </location>
</feature>
<gene>
    <name evidence="3" type="ORF">D9756_007820</name>
</gene>
<dbReference type="PROSITE" id="PS50206">
    <property type="entry name" value="RHODANESE_3"/>
    <property type="match status" value="1"/>
</dbReference>
<dbReference type="EMBL" id="JAACJO010000010">
    <property type="protein sequence ID" value="KAF5353334.1"/>
    <property type="molecule type" value="Genomic_DNA"/>
</dbReference>
<feature type="region of interest" description="Disordered" evidence="1">
    <location>
        <begin position="259"/>
        <end position="313"/>
    </location>
</feature>
<feature type="compositionally biased region" description="Low complexity" evidence="1">
    <location>
        <begin position="1"/>
        <end position="15"/>
    </location>
</feature>
<feature type="region of interest" description="Disordered" evidence="1">
    <location>
        <begin position="504"/>
        <end position="529"/>
    </location>
</feature>
<feature type="compositionally biased region" description="Polar residues" evidence="1">
    <location>
        <begin position="470"/>
        <end position="480"/>
    </location>
</feature>
<dbReference type="PANTHER" id="PTHR44086">
    <property type="entry name" value="THIOSULFATE SULFURTRANSFERASE RDL2, MITOCHONDRIAL-RELATED"/>
    <property type="match status" value="1"/>
</dbReference>
<comment type="caution">
    <text evidence="3">The sequence shown here is derived from an EMBL/GenBank/DDBJ whole genome shotgun (WGS) entry which is preliminary data.</text>
</comment>
<dbReference type="Proteomes" id="UP000559027">
    <property type="component" value="Unassembled WGS sequence"/>
</dbReference>
<evidence type="ECO:0000259" key="2">
    <source>
        <dbReference type="PROSITE" id="PS50206"/>
    </source>
</evidence>
<protein>
    <recommendedName>
        <fullName evidence="2">Rhodanese domain-containing protein</fullName>
    </recommendedName>
</protein>
<dbReference type="Gene3D" id="3.40.250.10">
    <property type="entry name" value="Rhodanese-like domain"/>
    <property type="match status" value="1"/>
</dbReference>
<dbReference type="OrthoDB" id="566238at2759"/>